<dbReference type="GO" id="GO:0016757">
    <property type="term" value="F:glycosyltransferase activity"/>
    <property type="evidence" value="ECO:0007669"/>
    <property type="project" value="InterPro"/>
</dbReference>
<accession>X1DRA4</accession>
<dbReference type="FunFam" id="3.40.50.2000:FF:000119">
    <property type="entry name" value="Glycosyl transferase group 1"/>
    <property type="match status" value="1"/>
</dbReference>
<organism evidence="3">
    <name type="scientific">marine sediment metagenome</name>
    <dbReference type="NCBI Taxonomy" id="412755"/>
    <lineage>
        <taxon>unclassified sequences</taxon>
        <taxon>metagenomes</taxon>
        <taxon>ecological metagenomes</taxon>
    </lineage>
</organism>
<dbReference type="SUPFAM" id="SSF53756">
    <property type="entry name" value="UDP-Glycosyltransferase/glycogen phosphorylase"/>
    <property type="match status" value="1"/>
</dbReference>
<evidence type="ECO:0000313" key="3">
    <source>
        <dbReference type="EMBL" id="GAH23526.1"/>
    </source>
</evidence>
<dbReference type="PANTHER" id="PTHR46401:SF2">
    <property type="entry name" value="GLYCOSYLTRANSFERASE WBBK-RELATED"/>
    <property type="match status" value="1"/>
</dbReference>
<protein>
    <recommendedName>
        <fullName evidence="2">Glycosyl transferase family 1 domain-containing protein</fullName>
    </recommendedName>
</protein>
<dbReference type="CDD" id="cd03809">
    <property type="entry name" value="GT4_MtfB-like"/>
    <property type="match status" value="1"/>
</dbReference>
<feature type="domain" description="Glycosyl transferase family 1" evidence="2">
    <location>
        <begin position="3"/>
        <end position="160"/>
    </location>
</feature>
<dbReference type="Pfam" id="PF00534">
    <property type="entry name" value="Glycos_transf_1"/>
    <property type="match status" value="1"/>
</dbReference>
<proteinExistence type="predicted"/>
<sequence>NHPYILFVGAEHPRKNFTTLLKAFSQLKSEPRLKELKLVKVGNAGGQEVNFRRQTMGVVESLHLSREVIFTDFVPETDLPAYYSGAEVLVLPSLYEGFGFPVPEAMACACPVITSNTSSLPEVIGEAGIMVDPHNTDSLAQAIWRVLTDSELRDNMIRKGLEQSKRFSWEKVAEQTLEVYNKVENR</sequence>
<name>X1DRA4_9ZZZZ</name>
<keyword evidence="1" id="KW-0808">Transferase</keyword>
<comment type="caution">
    <text evidence="3">The sequence shown here is derived from an EMBL/GenBank/DDBJ whole genome shotgun (WGS) entry which is preliminary data.</text>
</comment>
<evidence type="ECO:0000259" key="2">
    <source>
        <dbReference type="Pfam" id="PF00534"/>
    </source>
</evidence>
<dbReference type="Gene3D" id="3.40.50.2000">
    <property type="entry name" value="Glycogen Phosphorylase B"/>
    <property type="match status" value="1"/>
</dbReference>
<feature type="non-terminal residue" evidence="3">
    <location>
        <position position="1"/>
    </location>
</feature>
<gene>
    <name evidence="3" type="ORF">S03H2_04994</name>
</gene>
<dbReference type="EMBL" id="BARU01002039">
    <property type="protein sequence ID" value="GAH23526.1"/>
    <property type="molecule type" value="Genomic_DNA"/>
</dbReference>
<dbReference type="GO" id="GO:0009103">
    <property type="term" value="P:lipopolysaccharide biosynthetic process"/>
    <property type="evidence" value="ECO:0007669"/>
    <property type="project" value="TreeGrafter"/>
</dbReference>
<reference evidence="3" key="1">
    <citation type="journal article" date="2014" name="Front. Microbiol.">
        <title>High frequency of phylogenetically diverse reductive dehalogenase-homologous genes in deep subseafloor sedimentary metagenomes.</title>
        <authorList>
            <person name="Kawai M."/>
            <person name="Futagami T."/>
            <person name="Toyoda A."/>
            <person name="Takaki Y."/>
            <person name="Nishi S."/>
            <person name="Hori S."/>
            <person name="Arai W."/>
            <person name="Tsubouchi T."/>
            <person name="Morono Y."/>
            <person name="Uchiyama I."/>
            <person name="Ito T."/>
            <person name="Fujiyama A."/>
            <person name="Inagaki F."/>
            <person name="Takami H."/>
        </authorList>
    </citation>
    <scope>NUCLEOTIDE SEQUENCE</scope>
    <source>
        <strain evidence="3">Expedition CK06-06</strain>
    </source>
</reference>
<dbReference type="PANTHER" id="PTHR46401">
    <property type="entry name" value="GLYCOSYLTRANSFERASE WBBK-RELATED"/>
    <property type="match status" value="1"/>
</dbReference>
<dbReference type="InterPro" id="IPR001296">
    <property type="entry name" value="Glyco_trans_1"/>
</dbReference>
<evidence type="ECO:0000256" key="1">
    <source>
        <dbReference type="ARBA" id="ARBA00022679"/>
    </source>
</evidence>
<dbReference type="AlphaFoldDB" id="X1DRA4"/>